<dbReference type="InterPro" id="IPR027417">
    <property type="entry name" value="P-loop_NTPase"/>
</dbReference>
<dbReference type="SUPFAM" id="SSF52540">
    <property type="entry name" value="P-loop containing nucleoside triphosphate hydrolases"/>
    <property type="match status" value="1"/>
</dbReference>
<gene>
    <name evidence="2" type="ORF">RFI_23005</name>
</gene>
<sequence length="190" mass="22469">MGQVFSWCPMIWSTAANTAVRNNTELENDDNKDELEVKEEEEESKKESEKENKEENEKREHQLKSSDLILFPYRKLSNYWEWTRVHSITLEEALRYHEPNLHLVDIVRVIMSFIPQFEGDAQICYFRCVRTDRIMPLLSSHNDNRYPLYKIGVIGDAKVGKSAIIKSLTNGLWSYPEKRSLKYAFVHKKR</sequence>
<proteinExistence type="predicted"/>
<evidence type="ECO:0000256" key="1">
    <source>
        <dbReference type="SAM" id="MobiDB-lite"/>
    </source>
</evidence>
<keyword evidence="3" id="KW-1185">Reference proteome</keyword>
<feature type="compositionally biased region" description="Acidic residues" evidence="1">
    <location>
        <begin position="26"/>
        <end position="42"/>
    </location>
</feature>
<name>X6MK47_RETFI</name>
<protein>
    <submittedName>
        <fullName evidence="2">Uncharacterized protein</fullName>
    </submittedName>
</protein>
<dbReference type="Proteomes" id="UP000023152">
    <property type="component" value="Unassembled WGS sequence"/>
</dbReference>
<dbReference type="AlphaFoldDB" id="X6MK47"/>
<evidence type="ECO:0000313" key="3">
    <source>
        <dbReference type="Proteomes" id="UP000023152"/>
    </source>
</evidence>
<evidence type="ECO:0000313" key="2">
    <source>
        <dbReference type="EMBL" id="ETO14363.1"/>
    </source>
</evidence>
<feature type="region of interest" description="Disordered" evidence="1">
    <location>
        <begin position="19"/>
        <end position="59"/>
    </location>
</feature>
<comment type="caution">
    <text evidence="2">The sequence shown here is derived from an EMBL/GenBank/DDBJ whole genome shotgun (WGS) entry which is preliminary data.</text>
</comment>
<accession>X6MK47</accession>
<dbReference type="EMBL" id="ASPP01020073">
    <property type="protein sequence ID" value="ETO14363.1"/>
    <property type="molecule type" value="Genomic_DNA"/>
</dbReference>
<reference evidence="2 3" key="1">
    <citation type="journal article" date="2013" name="Curr. Biol.">
        <title>The Genome of the Foraminiferan Reticulomyxa filosa.</title>
        <authorList>
            <person name="Glockner G."/>
            <person name="Hulsmann N."/>
            <person name="Schleicher M."/>
            <person name="Noegel A.A."/>
            <person name="Eichinger L."/>
            <person name="Gallinger C."/>
            <person name="Pawlowski J."/>
            <person name="Sierra R."/>
            <person name="Euteneuer U."/>
            <person name="Pillet L."/>
            <person name="Moustafa A."/>
            <person name="Platzer M."/>
            <person name="Groth M."/>
            <person name="Szafranski K."/>
            <person name="Schliwa M."/>
        </authorList>
    </citation>
    <scope>NUCLEOTIDE SEQUENCE [LARGE SCALE GENOMIC DNA]</scope>
</reference>
<feature type="compositionally biased region" description="Basic and acidic residues" evidence="1">
    <location>
        <begin position="43"/>
        <end position="59"/>
    </location>
</feature>
<organism evidence="2 3">
    <name type="scientific">Reticulomyxa filosa</name>
    <dbReference type="NCBI Taxonomy" id="46433"/>
    <lineage>
        <taxon>Eukaryota</taxon>
        <taxon>Sar</taxon>
        <taxon>Rhizaria</taxon>
        <taxon>Retaria</taxon>
        <taxon>Foraminifera</taxon>
        <taxon>Monothalamids</taxon>
        <taxon>Reticulomyxidae</taxon>
        <taxon>Reticulomyxa</taxon>
    </lineage>
</organism>
<feature type="non-terminal residue" evidence="2">
    <location>
        <position position="190"/>
    </location>
</feature>